<evidence type="ECO:0000256" key="8">
    <source>
        <dbReference type="ARBA" id="ARBA00023136"/>
    </source>
</evidence>
<dbReference type="PANTHER" id="PTHR43553:SF27">
    <property type="entry name" value="ENERGY-COUPLING FACTOR TRANSPORTER ATP-BINDING PROTEIN ECFA2"/>
    <property type="match status" value="1"/>
</dbReference>
<keyword evidence="3" id="KW-0813">Transport</keyword>
<gene>
    <name evidence="10" type="ORF">GQ588_04530</name>
</gene>
<keyword evidence="7" id="KW-1278">Translocase</keyword>
<dbReference type="InterPro" id="IPR003439">
    <property type="entry name" value="ABC_transporter-like_ATP-bd"/>
</dbReference>
<comment type="similarity">
    <text evidence="2">Belongs to the ABC transporter superfamily.</text>
</comment>
<dbReference type="InterPro" id="IPR015856">
    <property type="entry name" value="ABC_transpr_CbiO/EcfA_su"/>
</dbReference>
<accession>A0A857DGM2</accession>
<evidence type="ECO:0000256" key="4">
    <source>
        <dbReference type="ARBA" id="ARBA00022475"/>
    </source>
</evidence>
<dbReference type="InterPro" id="IPR050095">
    <property type="entry name" value="ECF_ABC_transporter_ATP-bd"/>
</dbReference>
<dbReference type="AlphaFoldDB" id="A0A857DGM2"/>
<dbReference type="InterPro" id="IPR017871">
    <property type="entry name" value="ABC_transporter-like_CS"/>
</dbReference>
<keyword evidence="6 10" id="KW-0067">ATP-binding</keyword>
<dbReference type="GO" id="GO:0016887">
    <property type="term" value="F:ATP hydrolysis activity"/>
    <property type="evidence" value="ECO:0007669"/>
    <property type="project" value="InterPro"/>
</dbReference>
<dbReference type="PROSITE" id="PS00211">
    <property type="entry name" value="ABC_TRANSPORTER_1"/>
    <property type="match status" value="1"/>
</dbReference>
<feature type="domain" description="ABC transporter" evidence="9">
    <location>
        <begin position="5"/>
        <end position="245"/>
    </location>
</feature>
<dbReference type="FunFam" id="3.40.50.300:FF:000224">
    <property type="entry name" value="Energy-coupling factor transporter ATP-binding protein EcfA"/>
    <property type="match status" value="1"/>
</dbReference>
<dbReference type="Pfam" id="PF00005">
    <property type="entry name" value="ABC_tran"/>
    <property type="match status" value="1"/>
</dbReference>
<evidence type="ECO:0000256" key="1">
    <source>
        <dbReference type="ARBA" id="ARBA00004202"/>
    </source>
</evidence>
<comment type="subcellular location">
    <subcellularLocation>
        <location evidence="1">Cell membrane</location>
        <topology evidence="1">Peripheral membrane protein</topology>
    </subcellularLocation>
</comment>
<dbReference type="InterPro" id="IPR027417">
    <property type="entry name" value="P-loop_NTPase"/>
</dbReference>
<protein>
    <submittedName>
        <fullName evidence="10">ATP-binding cassette domain-containing protein</fullName>
    </submittedName>
</protein>
<sequence length="288" mass="31989">MPAVVETNHLSYTYLPGSVYEHQALKDINISLTKGEFLGILGPNGSGKSTLAQHFNGLIRPTSGHMTVCGIPTSDPKLSKDLWKKAGLVFQYPEQQIFQVTVFDEVAYGPRNLGLPETEVAERVYDALRQVGINQENINQLSPVTLSGGMRRRVAIAGMLAIQPEILILDEPMAGLDAAGRKLLSDILKKRHEKKETTVMISHNLKEIMAITDKIAILDSGSIIFFGDVKDLLMKPEILGRYQLELPEYLQVVYRLAEKGFAIKTDISSMQEASEEILRFLQENKHGA</sequence>
<dbReference type="SMART" id="SM00382">
    <property type="entry name" value="AAA"/>
    <property type="match status" value="1"/>
</dbReference>
<dbReference type="Gene3D" id="3.40.50.300">
    <property type="entry name" value="P-loop containing nucleotide triphosphate hydrolases"/>
    <property type="match status" value="1"/>
</dbReference>
<dbReference type="Proteomes" id="UP000430508">
    <property type="component" value="Chromosome"/>
</dbReference>
<evidence type="ECO:0000313" key="10">
    <source>
        <dbReference type="EMBL" id="QGZ99962.1"/>
    </source>
</evidence>
<keyword evidence="4" id="KW-1003">Cell membrane</keyword>
<organism evidence="10 11">
    <name type="scientific">Dehalobacter restrictus</name>
    <dbReference type="NCBI Taxonomy" id="55583"/>
    <lineage>
        <taxon>Bacteria</taxon>
        <taxon>Bacillati</taxon>
        <taxon>Bacillota</taxon>
        <taxon>Clostridia</taxon>
        <taxon>Eubacteriales</taxon>
        <taxon>Desulfitobacteriaceae</taxon>
        <taxon>Dehalobacter</taxon>
    </lineage>
</organism>
<keyword evidence="5" id="KW-0547">Nucleotide-binding</keyword>
<keyword evidence="8" id="KW-0472">Membrane</keyword>
<dbReference type="PANTHER" id="PTHR43553">
    <property type="entry name" value="HEAVY METAL TRANSPORTER"/>
    <property type="match status" value="1"/>
</dbReference>
<dbReference type="CDD" id="cd03225">
    <property type="entry name" value="ABC_cobalt_CbiO_domain1"/>
    <property type="match status" value="1"/>
</dbReference>
<dbReference type="RefSeq" id="WP_025205322.1">
    <property type="nucleotide sequence ID" value="NZ_CP046996.1"/>
</dbReference>
<evidence type="ECO:0000256" key="5">
    <source>
        <dbReference type="ARBA" id="ARBA00022741"/>
    </source>
</evidence>
<dbReference type="PROSITE" id="PS50893">
    <property type="entry name" value="ABC_TRANSPORTER_2"/>
    <property type="match status" value="1"/>
</dbReference>
<evidence type="ECO:0000256" key="2">
    <source>
        <dbReference type="ARBA" id="ARBA00005417"/>
    </source>
</evidence>
<dbReference type="GO" id="GO:0005524">
    <property type="term" value="F:ATP binding"/>
    <property type="evidence" value="ECO:0007669"/>
    <property type="project" value="UniProtKB-KW"/>
</dbReference>
<evidence type="ECO:0000256" key="7">
    <source>
        <dbReference type="ARBA" id="ARBA00022967"/>
    </source>
</evidence>
<name>A0A857DGM2_9FIRM</name>
<dbReference type="EMBL" id="CP046996">
    <property type="protein sequence ID" value="QGZ99962.1"/>
    <property type="molecule type" value="Genomic_DNA"/>
</dbReference>
<evidence type="ECO:0000313" key="11">
    <source>
        <dbReference type="Proteomes" id="UP000430508"/>
    </source>
</evidence>
<reference evidence="10 11" key="1">
    <citation type="submission" date="2019-12" db="EMBL/GenBank/DDBJ databases">
        <title>Sequence classification of anaerobic respiratory reductive dehalogenases: First we see many, then we see few.</title>
        <authorList>
            <person name="Molenda O."/>
            <person name="Puentes Jacome L.A."/>
            <person name="Cao X."/>
            <person name="Nesbo C.L."/>
            <person name="Tang S."/>
            <person name="Morson N."/>
            <person name="Patron J."/>
            <person name="Lomheim L."/>
            <person name="Wishart D.S."/>
            <person name="Edwards E.A."/>
        </authorList>
    </citation>
    <scope>NUCLEOTIDE SEQUENCE [LARGE SCALE GENOMIC DNA]</scope>
    <source>
        <strain evidence="10 11">12DCA</strain>
    </source>
</reference>
<evidence type="ECO:0000256" key="6">
    <source>
        <dbReference type="ARBA" id="ARBA00022840"/>
    </source>
</evidence>
<evidence type="ECO:0000256" key="3">
    <source>
        <dbReference type="ARBA" id="ARBA00022448"/>
    </source>
</evidence>
<evidence type="ECO:0000259" key="9">
    <source>
        <dbReference type="PROSITE" id="PS50893"/>
    </source>
</evidence>
<dbReference type="GO" id="GO:0042626">
    <property type="term" value="F:ATPase-coupled transmembrane transporter activity"/>
    <property type="evidence" value="ECO:0007669"/>
    <property type="project" value="TreeGrafter"/>
</dbReference>
<dbReference type="InterPro" id="IPR003593">
    <property type="entry name" value="AAA+_ATPase"/>
</dbReference>
<dbReference type="SUPFAM" id="SSF52540">
    <property type="entry name" value="P-loop containing nucleoside triphosphate hydrolases"/>
    <property type="match status" value="1"/>
</dbReference>
<proteinExistence type="inferred from homology"/>
<dbReference type="GO" id="GO:0043190">
    <property type="term" value="C:ATP-binding cassette (ABC) transporter complex"/>
    <property type="evidence" value="ECO:0007669"/>
    <property type="project" value="TreeGrafter"/>
</dbReference>